<feature type="transmembrane region" description="Helical" evidence="1">
    <location>
        <begin position="56"/>
        <end position="80"/>
    </location>
</feature>
<evidence type="ECO:0000313" key="3">
    <source>
        <dbReference type="Proteomes" id="UP000063699"/>
    </source>
</evidence>
<sequence>MLFVVVGVLMVVYGEVAVGSAGALLGLGGVGAYVLDRARRRGDPRAGGVHEPHTRGPYLLLGGALGGMFAAIGVICLVFTPVTKYRGWVRTPTDARVLGAIALVFGLVIIAVAITRWVRTRRSQPIDQR</sequence>
<evidence type="ECO:0000313" key="2">
    <source>
        <dbReference type="EMBL" id="ALG06202.1"/>
    </source>
</evidence>
<dbReference type="AlphaFoldDB" id="A0A0N9HVS1"/>
<dbReference type="KEGG" id="kphy:AOZ06_04015"/>
<feature type="transmembrane region" description="Helical" evidence="1">
    <location>
        <begin position="12"/>
        <end position="35"/>
    </location>
</feature>
<keyword evidence="1" id="KW-0812">Transmembrane</keyword>
<evidence type="ECO:0000256" key="1">
    <source>
        <dbReference type="SAM" id="Phobius"/>
    </source>
</evidence>
<accession>A0A0N9HVS1</accession>
<name>A0A0N9HVS1_9PSEU</name>
<feature type="transmembrane region" description="Helical" evidence="1">
    <location>
        <begin position="100"/>
        <end position="119"/>
    </location>
</feature>
<keyword evidence="3" id="KW-1185">Reference proteome</keyword>
<dbReference type="Proteomes" id="UP000063699">
    <property type="component" value="Chromosome"/>
</dbReference>
<gene>
    <name evidence="2" type="ORF">AOZ06_04015</name>
</gene>
<keyword evidence="1" id="KW-0472">Membrane</keyword>
<reference evidence="2 3" key="1">
    <citation type="submission" date="2015-07" db="EMBL/GenBank/DDBJ databases">
        <title>Genome sequencing of Kibdelosporangium phytohabitans.</title>
        <authorList>
            <person name="Qin S."/>
            <person name="Xing K."/>
        </authorList>
    </citation>
    <scope>NUCLEOTIDE SEQUENCE [LARGE SCALE GENOMIC DNA]</scope>
    <source>
        <strain evidence="2 3">KLBMP1111</strain>
    </source>
</reference>
<dbReference type="EMBL" id="CP012752">
    <property type="protein sequence ID" value="ALG06202.1"/>
    <property type="molecule type" value="Genomic_DNA"/>
</dbReference>
<proteinExistence type="predicted"/>
<keyword evidence="1" id="KW-1133">Transmembrane helix</keyword>
<organism evidence="2 3">
    <name type="scientific">Kibdelosporangium phytohabitans</name>
    <dbReference type="NCBI Taxonomy" id="860235"/>
    <lineage>
        <taxon>Bacteria</taxon>
        <taxon>Bacillati</taxon>
        <taxon>Actinomycetota</taxon>
        <taxon>Actinomycetes</taxon>
        <taxon>Pseudonocardiales</taxon>
        <taxon>Pseudonocardiaceae</taxon>
        <taxon>Kibdelosporangium</taxon>
    </lineage>
</organism>
<protein>
    <submittedName>
        <fullName evidence="2">Uncharacterized protein</fullName>
    </submittedName>
</protein>